<feature type="transmembrane region" description="Helical" evidence="1">
    <location>
        <begin position="168"/>
        <end position="191"/>
    </location>
</feature>
<dbReference type="EMBL" id="JADLQX010000025">
    <property type="protein sequence ID" value="MBF6301277.1"/>
    <property type="molecule type" value="Genomic_DNA"/>
</dbReference>
<proteinExistence type="predicted"/>
<accession>A0ABS0CZV3</accession>
<evidence type="ECO:0000313" key="3">
    <source>
        <dbReference type="Proteomes" id="UP000702209"/>
    </source>
</evidence>
<evidence type="ECO:0000256" key="1">
    <source>
        <dbReference type="SAM" id="Phobius"/>
    </source>
</evidence>
<keyword evidence="3" id="KW-1185">Reference proteome</keyword>
<organism evidence="2 3">
    <name type="scientific">Nocardia amamiensis</name>
    <dbReference type="NCBI Taxonomy" id="404578"/>
    <lineage>
        <taxon>Bacteria</taxon>
        <taxon>Bacillati</taxon>
        <taxon>Actinomycetota</taxon>
        <taxon>Actinomycetes</taxon>
        <taxon>Mycobacteriales</taxon>
        <taxon>Nocardiaceae</taxon>
        <taxon>Nocardia</taxon>
    </lineage>
</organism>
<dbReference type="RefSeq" id="WP_195132501.1">
    <property type="nucleotide sequence ID" value="NZ_JADLQX010000025.1"/>
</dbReference>
<sequence length="220" mass="23348">MADEPIAPALMNALVTEHFVLQSAASTTVSEALGRATLYLSSLSSSLVAMGFAAQSPDIFPAFAAAVIPVLLLLGVLTVVRLVDTGIQNITYLAGIARIRARYRTLSPEAAQFFQSWGDAEDETGQALASLAVTRSPLVGLFTTASTIASINSVVAGAGIVLPLVRLFGIDLAVAVPVAVVLSTVLIAVFYRYQDRRYRATDRLRGPDRTPVVMRKGISR</sequence>
<keyword evidence="1" id="KW-0812">Transmembrane</keyword>
<dbReference type="Proteomes" id="UP000702209">
    <property type="component" value="Unassembled WGS sequence"/>
</dbReference>
<feature type="transmembrane region" description="Helical" evidence="1">
    <location>
        <begin position="60"/>
        <end position="83"/>
    </location>
</feature>
<evidence type="ECO:0008006" key="4">
    <source>
        <dbReference type="Google" id="ProtNLM"/>
    </source>
</evidence>
<feature type="transmembrane region" description="Helical" evidence="1">
    <location>
        <begin position="138"/>
        <end position="162"/>
    </location>
</feature>
<keyword evidence="1" id="KW-1133">Transmembrane helix</keyword>
<reference evidence="2 3" key="1">
    <citation type="submission" date="2020-10" db="EMBL/GenBank/DDBJ databases">
        <title>Identification of Nocardia species via Next-generation sequencing and recognition of intraspecies genetic diversity.</title>
        <authorList>
            <person name="Li P."/>
            <person name="Li P."/>
            <person name="Lu B."/>
        </authorList>
    </citation>
    <scope>NUCLEOTIDE SEQUENCE [LARGE SCALE GENOMIC DNA]</scope>
    <source>
        <strain evidence="2 3">BJ06-0157</strain>
    </source>
</reference>
<name>A0ABS0CZV3_9NOCA</name>
<protein>
    <recommendedName>
        <fullName evidence="4">ABC transmembrane type-1 domain-containing protein</fullName>
    </recommendedName>
</protein>
<comment type="caution">
    <text evidence="2">The sequence shown here is derived from an EMBL/GenBank/DDBJ whole genome shotgun (WGS) entry which is preliminary data.</text>
</comment>
<evidence type="ECO:0000313" key="2">
    <source>
        <dbReference type="EMBL" id="MBF6301277.1"/>
    </source>
</evidence>
<keyword evidence="1" id="KW-0472">Membrane</keyword>
<gene>
    <name evidence="2" type="ORF">IU459_27595</name>
</gene>